<dbReference type="PROSITE" id="PS51747">
    <property type="entry name" value="CYT_DCMP_DEAMINASES_2"/>
    <property type="match status" value="1"/>
</dbReference>
<reference evidence="4" key="1">
    <citation type="journal article" date="2021" name="PeerJ">
        <title>Extensive microbial diversity within the chicken gut microbiome revealed by metagenomics and culture.</title>
        <authorList>
            <person name="Gilroy R."/>
            <person name="Ravi A."/>
            <person name="Getino M."/>
            <person name="Pursley I."/>
            <person name="Horton D.L."/>
            <person name="Alikhan N.F."/>
            <person name="Baker D."/>
            <person name="Gharbi K."/>
            <person name="Hall N."/>
            <person name="Watson M."/>
            <person name="Adriaenssens E.M."/>
            <person name="Foster-Nyarko E."/>
            <person name="Jarju S."/>
            <person name="Secka A."/>
            <person name="Antonio M."/>
            <person name="Oren A."/>
            <person name="Chaudhuri R.R."/>
            <person name="La Ragione R."/>
            <person name="Hildebrand F."/>
            <person name="Pallen M.J."/>
        </authorList>
    </citation>
    <scope>NUCLEOTIDE SEQUENCE</scope>
    <source>
        <strain evidence="4">CHK160-9182</strain>
    </source>
</reference>
<dbReference type="GO" id="GO:0047974">
    <property type="term" value="F:guanosine deaminase activity"/>
    <property type="evidence" value="ECO:0007669"/>
    <property type="project" value="TreeGrafter"/>
</dbReference>
<keyword evidence="2" id="KW-0862">Zinc</keyword>
<dbReference type="Pfam" id="PF00383">
    <property type="entry name" value="dCMP_cyt_deam_1"/>
    <property type="match status" value="1"/>
</dbReference>
<evidence type="ECO:0000256" key="2">
    <source>
        <dbReference type="ARBA" id="ARBA00022833"/>
    </source>
</evidence>
<dbReference type="InterPro" id="IPR016193">
    <property type="entry name" value="Cytidine_deaminase-like"/>
</dbReference>
<dbReference type="SUPFAM" id="SSF53927">
    <property type="entry name" value="Cytidine deaminase-like"/>
    <property type="match status" value="1"/>
</dbReference>
<evidence type="ECO:0000313" key="4">
    <source>
        <dbReference type="EMBL" id="HIW07033.1"/>
    </source>
</evidence>
<dbReference type="InterPro" id="IPR002125">
    <property type="entry name" value="CMP_dCMP_dom"/>
</dbReference>
<name>A0A9D1Q6V3_9GAMM</name>
<sequence length="158" mass="17515">MQLEVIMHQKYLEEAVNITVDNIKEGGRPFGAVIVKDGKIIAKAVNTMLYDQDPTAHAEMSAIRKAGKTLQSVDLSGCIVYASGEPCPMCQAAMYMAGIREAYFVFSNEDGAPYNLSTAVIAEEMKRNPNDRTGFTFKEVSKEDKGQYVDLYALWDSQ</sequence>
<dbReference type="GO" id="GO:0006152">
    <property type="term" value="P:purine nucleoside catabolic process"/>
    <property type="evidence" value="ECO:0007669"/>
    <property type="project" value="TreeGrafter"/>
</dbReference>
<proteinExistence type="predicted"/>
<comment type="caution">
    <text evidence="4">The sequence shown here is derived from an EMBL/GenBank/DDBJ whole genome shotgun (WGS) entry which is preliminary data.</text>
</comment>
<evidence type="ECO:0000259" key="3">
    <source>
        <dbReference type="PROSITE" id="PS51747"/>
    </source>
</evidence>
<dbReference type="PANTHER" id="PTHR11079:SF161">
    <property type="entry name" value="CMP_DCMP-TYPE DEAMINASE DOMAIN-CONTAINING PROTEIN"/>
    <property type="match status" value="1"/>
</dbReference>
<dbReference type="Gene3D" id="3.40.140.10">
    <property type="entry name" value="Cytidine Deaminase, domain 2"/>
    <property type="match status" value="1"/>
</dbReference>
<evidence type="ECO:0000256" key="1">
    <source>
        <dbReference type="ARBA" id="ARBA00022723"/>
    </source>
</evidence>
<gene>
    <name evidence="4" type="ORF">H9889_06875</name>
</gene>
<dbReference type="AlphaFoldDB" id="A0A9D1Q6V3"/>
<feature type="domain" description="CMP/dCMP-type deaminase" evidence="3">
    <location>
        <begin position="6"/>
        <end position="123"/>
    </location>
</feature>
<dbReference type="InterPro" id="IPR016192">
    <property type="entry name" value="APOBEC/CMP_deaminase_Zn-bd"/>
</dbReference>
<dbReference type="GO" id="GO:0008270">
    <property type="term" value="F:zinc ion binding"/>
    <property type="evidence" value="ECO:0007669"/>
    <property type="project" value="InterPro"/>
</dbReference>
<protein>
    <submittedName>
        <fullName evidence="4">Nucleoside deaminase</fullName>
    </submittedName>
</protein>
<organism evidence="4 5">
    <name type="scientific">Candidatus Ignatzschineria merdigallinarum</name>
    <dbReference type="NCBI Taxonomy" id="2838621"/>
    <lineage>
        <taxon>Bacteria</taxon>
        <taxon>Pseudomonadati</taxon>
        <taxon>Pseudomonadota</taxon>
        <taxon>Gammaproteobacteria</taxon>
        <taxon>Cardiobacteriales</taxon>
        <taxon>Ignatzschineriaceae</taxon>
        <taxon>Ignatzschineria</taxon>
    </lineage>
</organism>
<accession>A0A9D1Q6V3</accession>
<dbReference type="PROSITE" id="PS00903">
    <property type="entry name" value="CYT_DCMP_DEAMINASES_1"/>
    <property type="match status" value="1"/>
</dbReference>
<reference evidence="4" key="2">
    <citation type="submission" date="2021-04" db="EMBL/GenBank/DDBJ databases">
        <authorList>
            <person name="Gilroy R."/>
        </authorList>
    </citation>
    <scope>NUCLEOTIDE SEQUENCE</scope>
    <source>
        <strain evidence="4">CHK160-9182</strain>
    </source>
</reference>
<evidence type="ECO:0000313" key="5">
    <source>
        <dbReference type="Proteomes" id="UP000823934"/>
    </source>
</evidence>
<keyword evidence="1" id="KW-0479">Metal-binding</keyword>
<dbReference type="EMBL" id="DXHP01000155">
    <property type="protein sequence ID" value="HIW07033.1"/>
    <property type="molecule type" value="Genomic_DNA"/>
</dbReference>
<dbReference type="Proteomes" id="UP000823934">
    <property type="component" value="Unassembled WGS sequence"/>
</dbReference>
<dbReference type="CDD" id="cd01285">
    <property type="entry name" value="nucleoside_deaminase"/>
    <property type="match status" value="1"/>
</dbReference>
<dbReference type="PANTHER" id="PTHR11079">
    <property type="entry name" value="CYTOSINE DEAMINASE FAMILY MEMBER"/>
    <property type="match status" value="1"/>
</dbReference>